<name>A0A841TGR9_9BACL</name>
<evidence type="ECO:0000313" key="2">
    <source>
        <dbReference type="EMBL" id="MBB6678147.1"/>
    </source>
</evidence>
<dbReference type="EMBL" id="JACJVN010000051">
    <property type="protein sequence ID" value="MBB6678147.1"/>
    <property type="molecule type" value="Genomic_DNA"/>
</dbReference>
<feature type="chain" id="PRO_5032428110" evidence="1">
    <location>
        <begin position="30"/>
        <end position="175"/>
    </location>
</feature>
<keyword evidence="3" id="KW-1185">Reference proteome</keyword>
<proteinExistence type="predicted"/>
<organism evidence="2 3">
    <name type="scientific">Cohnella lubricantis</name>
    <dbReference type="NCBI Taxonomy" id="2163172"/>
    <lineage>
        <taxon>Bacteria</taxon>
        <taxon>Bacillati</taxon>
        <taxon>Bacillota</taxon>
        <taxon>Bacilli</taxon>
        <taxon>Bacillales</taxon>
        <taxon>Paenibacillaceae</taxon>
        <taxon>Cohnella</taxon>
    </lineage>
</organism>
<protein>
    <submittedName>
        <fullName evidence="2">Uncharacterized protein</fullName>
    </submittedName>
</protein>
<accession>A0A841TGR9</accession>
<dbReference type="AlphaFoldDB" id="A0A841TGR9"/>
<reference evidence="2 3" key="1">
    <citation type="submission" date="2020-08" db="EMBL/GenBank/DDBJ databases">
        <title>Cohnella phylogeny.</title>
        <authorList>
            <person name="Dunlap C."/>
        </authorList>
    </citation>
    <scope>NUCLEOTIDE SEQUENCE [LARGE SCALE GENOMIC DNA]</scope>
    <source>
        <strain evidence="2 3">DSM 103658</strain>
    </source>
</reference>
<dbReference type="Proteomes" id="UP000574133">
    <property type="component" value="Unassembled WGS sequence"/>
</dbReference>
<sequence>MRDTMRKGSAPWAFLLAVVCVLPLQAVNADENRYEPVPKSEGMQTVYIADVENRGGRTYLKVDSIEWYEGEAANEAFREHEQDPDVTEAPDGYYIVNDAEDWHTYELAPDADIHMQFYNRTGDWTEAVAVWDEKIDAPAFVSLFTPDDEEIMEGFPYHVTVENGKIVKLVQQFIP</sequence>
<keyword evidence="1" id="KW-0732">Signal</keyword>
<evidence type="ECO:0000256" key="1">
    <source>
        <dbReference type="SAM" id="SignalP"/>
    </source>
</evidence>
<dbReference type="RefSeq" id="WP_185179421.1">
    <property type="nucleotide sequence ID" value="NZ_CBCSEP010000019.1"/>
</dbReference>
<gene>
    <name evidence="2" type="ORF">H4Q31_12640</name>
</gene>
<feature type="signal peptide" evidence="1">
    <location>
        <begin position="1"/>
        <end position="29"/>
    </location>
</feature>
<evidence type="ECO:0000313" key="3">
    <source>
        <dbReference type="Proteomes" id="UP000574133"/>
    </source>
</evidence>
<comment type="caution">
    <text evidence="2">The sequence shown here is derived from an EMBL/GenBank/DDBJ whole genome shotgun (WGS) entry which is preliminary data.</text>
</comment>